<dbReference type="InterPro" id="IPR009057">
    <property type="entry name" value="Homeodomain-like_sf"/>
</dbReference>
<dbReference type="Pfam" id="PF20240">
    <property type="entry name" value="DUF6597"/>
    <property type="match status" value="1"/>
</dbReference>
<evidence type="ECO:0000256" key="2">
    <source>
        <dbReference type="ARBA" id="ARBA00023125"/>
    </source>
</evidence>
<dbReference type="InterPro" id="IPR046532">
    <property type="entry name" value="DUF6597"/>
</dbReference>
<dbReference type="EMBL" id="CP104694">
    <property type="protein sequence ID" value="UXI66355.1"/>
    <property type="molecule type" value="Genomic_DNA"/>
</dbReference>
<reference evidence="5" key="1">
    <citation type="submission" date="2022-09" db="EMBL/GenBank/DDBJ databases">
        <title>Tahibacter sp. nov., isolated from a fresh water.</title>
        <authorList>
            <person name="Baek J.H."/>
            <person name="Lee J.K."/>
            <person name="Kim J.M."/>
            <person name="Jeon C.O."/>
        </authorList>
    </citation>
    <scope>NUCLEOTIDE SEQUENCE</scope>
    <source>
        <strain evidence="5">W38</strain>
    </source>
</reference>
<organism evidence="5 6">
    <name type="scientific">Tahibacter amnicola</name>
    <dbReference type="NCBI Taxonomy" id="2976241"/>
    <lineage>
        <taxon>Bacteria</taxon>
        <taxon>Pseudomonadati</taxon>
        <taxon>Pseudomonadota</taxon>
        <taxon>Gammaproteobacteria</taxon>
        <taxon>Lysobacterales</taxon>
        <taxon>Rhodanobacteraceae</taxon>
        <taxon>Tahibacter</taxon>
    </lineage>
</organism>
<keyword evidence="6" id="KW-1185">Reference proteome</keyword>
<keyword evidence="2" id="KW-0238">DNA-binding</keyword>
<evidence type="ECO:0000256" key="1">
    <source>
        <dbReference type="ARBA" id="ARBA00023015"/>
    </source>
</evidence>
<evidence type="ECO:0000256" key="3">
    <source>
        <dbReference type="ARBA" id="ARBA00023163"/>
    </source>
</evidence>
<sequence length="267" mass="30324">MTGVGKARGILRRQLPPEQMMHWRVAPDPALAFFVEHFWMVRWDLPDHPPQLQETLPHPNVHLVVEAGQSGIYGVHTRRYSRLLEGRGRAFGVKFRPAGFQSFLRKPLSNLANCHVAIDAVFGDAGRAIERALLDSEDTALVPLAEAFFQARRPTPDTVAESINDLVARIARTPSMTTVASVLGHTMFPLRQLQRHFRHYVGVSPKWVINRYRLHEAVERLANASAADWTRLAHDLGYFDQAHFIRDFKRLTGRTPGAFVRAEGKRR</sequence>
<name>A0ABY6BDE2_9GAMM</name>
<proteinExistence type="predicted"/>
<dbReference type="PANTHER" id="PTHR46796:SF13">
    <property type="entry name" value="HTH-TYPE TRANSCRIPTIONAL ACTIVATOR RHAS"/>
    <property type="match status" value="1"/>
</dbReference>
<protein>
    <submittedName>
        <fullName evidence="5">AraC family transcriptional regulator</fullName>
    </submittedName>
</protein>
<evidence type="ECO:0000313" key="5">
    <source>
        <dbReference type="EMBL" id="UXI66355.1"/>
    </source>
</evidence>
<dbReference type="SUPFAM" id="SSF46689">
    <property type="entry name" value="Homeodomain-like"/>
    <property type="match status" value="1"/>
</dbReference>
<keyword evidence="3" id="KW-0804">Transcription</keyword>
<gene>
    <name evidence="5" type="ORF">N4264_16550</name>
</gene>
<dbReference type="SMART" id="SM00342">
    <property type="entry name" value="HTH_ARAC"/>
    <property type="match status" value="1"/>
</dbReference>
<dbReference type="PROSITE" id="PS01124">
    <property type="entry name" value="HTH_ARAC_FAMILY_2"/>
    <property type="match status" value="1"/>
</dbReference>
<dbReference type="PANTHER" id="PTHR46796">
    <property type="entry name" value="HTH-TYPE TRANSCRIPTIONAL ACTIVATOR RHAS-RELATED"/>
    <property type="match status" value="1"/>
</dbReference>
<evidence type="ECO:0000313" key="6">
    <source>
        <dbReference type="Proteomes" id="UP001064632"/>
    </source>
</evidence>
<dbReference type="Pfam" id="PF12833">
    <property type="entry name" value="HTH_18"/>
    <property type="match status" value="1"/>
</dbReference>
<dbReference type="Gene3D" id="1.10.10.60">
    <property type="entry name" value="Homeodomain-like"/>
    <property type="match status" value="1"/>
</dbReference>
<dbReference type="Proteomes" id="UP001064632">
    <property type="component" value="Chromosome"/>
</dbReference>
<evidence type="ECO:0000259" key="4">
    <source>
        <dbReference type="PROSITE" id="PS01124"/>
    </source>
</evidence>
<dbReference type="InterPro" id="IPR050204">
    <property type="entry name" value="AraC_XylS_family_regulators"/>
</dbReference>
<keyword evidence="1" id="KW-0805">Transcription regulation</keyword>
<accession>A0ABY6BDE2</accession>
<dbReference type="RefSeq" id="WP_261693339.1">
    <property type="nucleotide sequence ID" value="NZ_CP104694.1"/>
</dbReference>
<feature type="domain" description="HTH araC/xylS-type" evidence="4">
    <location>
        <begin position="161"/>
        <end position="262"/>
    </location>
</feature>
<dbReference type="InterPro" id="IPR018060">
    <property type="entry name" value="HTH_AraC"/>
</dbReference>